<gene>
    <name evidence="1" type="ORF">CLUMA_CG012943</name>
</gene>
<name>A0A1J1IHF3_9DIPT</name>
<dbReference type="AlphaFoldDB" id="A0A1J1IHF3"/>
<dbReference type="EMBL" id="CVRI01000051">
    <property type="protein sequence ID" value="CRK99632.1"/>
    <property type="molecule type" value="Genomic_DNA"/>
</dbReference>
<reference evidence="1 2" key="1">
    <citation type="submission" date="2015-04" db="EMBL/GenBank/DDBJ databases">
        <authorList>
            <person name="Syromyatnikov M.Y."/>
            <person name="Popov V.N."/>
        </authorList>
    </citation>
    <scope>NUCLEOTIDE SEQUENCE [LARGE SCALE GENOMIC DNA]</scope>
</reference>
<accession>A0A1J1IHF3</accession>
<dbReference type="Proteomes" id="UP000183832">
    <property type="component" value="Unassembled WGS sequence"/>
</dbReference>
<evidence type="ECO:0000313" key="1">
    <source>
        <dbReference type="EMBL" id="CRK99632.1"/>
    </source>
</evidence>
<protein>
    <submittedName>
        <fullName evidence="1">CLUMA_CG012943, isoform A</fullName>
    </submittedName>
</protein>
<sequence>MFSCNKSGCLSERISVHKKVVYYTISLCGRYLILKNHHPRIISIIKEESEIHQAEEINSSAI</sequence>
<evidence type="ECO:0000313" key="2">
    <source>
        <dbReference type="Proteomes" id="UP000183832"/>
    </source>
</evidence>
<organism evidence="1 2">
    <name type="scientific">Clunio marinus</name>
    <dbReference type="NCBI Taxonomy" id="568069"/>
    <lineage>
        <taxon>Eukaryota</taxon>
        <taxon>Metazoa</taxon>
        <taxon>Ecdysozoa</taxon>
        <taxon>Arthropoda</taxon>
        <taxon>Hexapoda</taxon>
        <taxon>Insecta</taxon>
        <taxon>Pterygota</taxon>
        <taxon>Neoptera</taxon>
        <taxon>Endopterygota</taxon>
        <taxon>Diptera</taxon>
        <taxon>Nematocera</taxon>
        <taxon>Chironomoidea</taxon>
        <taxon>Chironomidae</taxon>
        <taxon>Clunio</taxon>
    </lineage>
</organism>
<keyword evidence="2" id="KW-1185">Reference proteome</keyword>
<proteinExistence type="predicted"/>